<evidence type="ECO:0000313" key="2">
    <source>
        <dbReference type="Proteomes" id="UP000053144"/>
    </source>
</evidence>
<dbReference type="Proteomes" id="UP000053144">
    <property type="component" value="Chromosome 8"/>
</dbReference>
<dbReference type="Gramene" id="KOM50079">
    <property type="protein sequence ID" value="KOM50079"/>
    <property type="gene ID" value="LR48_Vigan08g090600"/>
</dbReference>
<evidence type="ECO:0000313" key="1">
    <source>
        <dbReference type="EMBL" id="KOM50079.1"/>
    </source>
</evidence>
<protein>
    <submittedName>
        <fullName evidence="1">Uncharacterized protein</fullName>
    </submittedName>
</protein>
<proteinExistence type="predicted"/>
<accession>A0A0L9V5X6</accession>
<sequence>MLLELCFFAAEGPFSRFPLVEPKLCPYSNPMLKSPLQVFEAFSLNVVVRRFRNNLVQQTLSFDLCGSLRPSSGWFVPVGRDKLELQLPSLPGSLGIGSTSDIAILEIMVDPAINIPLARPPSGTKCSTSHISHYYHNITILWSLMAEH</sequence>
<reference evidence="2" key="1">
    <citation type="journal article" date="2015" name="Proc. Natl. Acad. Sci. U.S.A.">
        <title>Genome sequencing of adzuki bean (Vigna angularis) provides insight into high starch and low fat accumulation and domestication.</title>
        <authorList>
            <person name="Yang K."/>
            <person name="Tian Z."/>
            <person name="Chen C."/>
            <person name="Luo L."/>
            <person name="Zhao B."/>
            <person name="Wang Z."/>
            <person name="Yu L."/>
            <person name="Li Y."/>
            <person name="Sun Y."/>
            <person name="Li W."/>
            <person name="Chen Y."/>
            <person name="Li Y."/>
            <person name="Zhang Y."/>
            <person name="Ai D."/>
            <person name="Zhao J."/>
            <person name="Shang C."/>
            <person name="Ma Y."/>
            <person name="Wu B."/>
            <person name="Wang M."/>
            <person name="Gao L."/>
            <person name="Sun D."/>
            <person name="Zhang P."/>
            <person name="Guo F."/>
            <person name="Wang W."/>
            <person name="Li Y."/>
            <person name="Wang J."/>
            <person name="Varshney R.K."/>
            <person name="Wang J."/>
            <person name="Ling H.Q."/>
            <person name="Wan P."/>
        </authorList>
    </citation>
    <scope>NUCLEOTIDE SEQUENCE</scope>
    <source>
        <strain evidence="2">cv. Jingnong 6</strain>
    </source>
</reference>
<name>A0A0L9V5X6_PHAAN</name>
<dbReference type="AlphaFoldDB" id="A0A0L9V5X6"/>
<dbReference type="EMBL" id="CM003378">
    <property type="protein sequence ID" value="KOM50079.1"/>
    <property type="molecule type" value="Genomic_DNA"/>
</dbReference>
<organism evidence="1 2">
    <name type="scientific">Phaseolus angularis</name>
    <name type="common">Azuki bean</name>
    <name type="synonym">Vigna angularis</name>
    <dbReference type="NCBI Taxonomy" id="3914"/>
    <lineage>
        <taxon>Eukaryota</taxon>
        <taxon>Viridiplantae</taxon>
        <taxon>Streptophyta</taxon>
        <taxon>Embryophyta</taxon>
        <taxon>Tracheophyta</taxon>
        <taxon>Spermatophyta</taxon>
        <taxon>Magnoliopsida</taxon>
        <taxon>eudicotyledons</taxon>
        <taxon>Gunneridae</taxon>
        <taxon>Pentapetalae</taxon>
        <taxon>rosids</taxon>
        <taxon>fabids</taxon>
        <taxon>Fabales</taxon>
        <taxon>Fabaceae</taxon>
        <taxon>Papilionoideae</taxon>
        <taxon>50 kb inversion clade</taxon>
        <taxon>NPAAA clade</taxon>
        <taxon>indigoferoid/millettioid clade</taxon>
        <taxon>Phaseoleae</taxon>
        <taxon>Vigna</taxon>
    </lineage>
</organism>
<gene>
    <name evidence="1" type="ORF">LR48_Vigan08g090600</name>
</gene>